<dbReference type="EMBL" id="FOME01000001">
    <property type="protein sequence ID" value="SFC51317.1"/>
    <property type="molecule type" value="Genomic_DNA"/>
</dbReference>
<evidence type="ECO:0000313" key="3">
    <source>
        <dbReference type="EMBL" id="SFC51317.1"/>
    </source>
</evidence>
<evidence type="ECO:0000313" key="5">
    <source>
        <dbReference type="Proteomes" id="UP000236729"/>
    </source>
</evidence>
<dbReference type="RefSeq" id="WP_093346362.1">
    <property type="nucleotide sequence ID" value="NZ_FNVB01000002.1"/>
</dbReference>
<organism evidence="2 5">
    <name type="scientific">Saccharopolyspora kobensis</name>
    <dbReference type="NCBI Taxonomy" id="146035"/>
    <lineage>
        <taxon>Bacteria</taxon>
        <taxon>Bacillati</taxon>
        <taxon>Actinomycetota</taxon>
        <taxon>Actinomycetes</taxon>
        <taxon>Pseudonocardiales</taxon>
        <taxon>Pseudonocardiaceae</taxon>
        <taxon>Saccharopolyspora</taxon>
    </lineage>
</organism>
<proteinExistence type="predicted"/>
<protein>
    <recommendedName>
        <fullName evidence="1">DUF4365 domain-containing protein</fullName>
    </recommendedName>
</protein>
<dbReference type="EMBL" id="FNVB01000002">
    <property type="protein sequence ID" value="SEF56828.1"/>
    <property type="molecule type" value="Genomic_DNA"/>
</dbReference>
<evidence type="ECO:0000313" key="4">
    <source>
        <dbReference type="Proteomes" id="UP000199690"/>
    </source>
</evidence>
<evidence type="ECO:0000259" key="1">
    <source>
        <dbReference type="Pfam" id="PF14280"/>
    </source>
</evidence>
<dbReference type="Proteomes" id="UP000236729">
    <property type="component" value="Unassembled WGS sequence"/>
</dbReference>
<name>A0A1H5T3U0_9PSEU</name>
<sequence>MPPHIPDSHLTSRQAVNRVRLLLEGAGHIVEEVSGTSDFGEDLRVTFGAKSRRTPYTVAIQVKGGRSHRRKYGYCVRVGKHGDNWAETNIPVACVVHDPDVDGLFWTNASRELRHAKLTMTSLASLRIPGDAHLNEETLPGFVGEMRGYIDGSRGIDRAVEELCGVRVGPRDYVAYAPNIHGEQMVFIQRWEAERSLLLHVDLDWQPIEITKEDLLMPGTDEHRRRIPHEMLRNTPLIGDIILDMNEAIWIMSCFMNSEWHSPRRDS</sequence>
<gene>
    <name evidence="2" type="ORF">SAMN02982929_00100</name>
    <name evidence="3" type="ORF">SAMN05216506_101932</name>
</gene>
<dbReference type="AlphaFoldDB" id="A0A1H5T3U0"/>
<keyword evidence="4" id="KW-1185">Reference proteome</keyword>
<reference evidence="4 5" key="2">
    <citation type="submission" date="2016-10" db="EMBL/GenBank/DDBJ databases">
        <authorList>
            <person name="Varghese N."/>
            <person name="Submissions S."/>
        </authorList>
    </citation>
    <scope>NUCLEOTIDE SEQUENCE [LARGE SCALE GENOMIC DNA]</scope>
    <source>
        <strain evidence="5">ATCC 20501</strain>
        <strain evidence="3 4">CGMCC 4.3529</strain>
    </source>
</reference>
<accession>A0A1H5T3U0</accession>
<dbReference type="InterPro" id="IPR025375">
    <property type="entry name" value="DUF4365"/>
</dbReference>
<accession>A0A1I1JRP3</accession>
<feature type="domain" description="DUF4365" evidence="1">
    <location>
        <begin position="13"/>
        <end position="139"/>
    </location>
</feature>
<evidence type="ECO:0000313" key="2">
    <source>
        <dbReference type="EMBL" id="SEF56828.1"/>
    </source>
</evidence>
<reference evidence="2" key="1">
    <citation type="submission" date="2016-10" db="EMBL/GenBank/DDBJ databases">
        <authorList>
            <person name="de Groot N.N."/>
        </authorList>
    </citation>
    <scope>NUCLEOTIDE SEQUENCE [LARGE SCALE GENOMIC DNA]</scope>
    <source>
        <strain evidence="2">ATCC 20501</strain>
    </source>
</reference>
<dbReference type="Proteomes" id="UP000199690">
    <property type="component" value="Unassembled WGS sequence"/>
</dbReference>
<dbReference type="Pfam" id="PF14280">
    <property type="entry name" value="DUF4365"/>
    <property type="match status" value="1"/>
</dbReference>